<evidence type="ECO:0000313" key="1">
    <source>
        <dbReference type="EMBL" id="ANE49782.1"/>
    </source>
</evidence>
<reference evidence="2" key="1">
    <citation type="submission" date="2015-01" db="EMBL/GenBank/DDBJ databases">
        <title>Flavisolibacter sp./LCS9/ whole genome sequencing.</title>
        <authorList>
            <person name="Kim M.K."/>
            <person name="Srinivasan S."/>
            <person name="Lee J.-J."/>
        </authorList>
    </citation>
    <scope>NUCLEOTIDE SEQUENCE [LARGE SCALE GENOMIC DNA]</scope>
    <source>
        <strain evidence="2">LCS9</strain>
    </source>
</reference>
<dbReference type="CDD" id="cd00552">
    <property type="entry name" value="RaiA"/>
    <property type="match status" value="1"/>
</dbReference>
<accession>A0A172TS11</accession>
<organism evidence="1 2">
    <name type="scientific">Flavisolibacter tropicus</name>
    <dbReference type="NCBI Taxonomy" id="1492898"/>
    <lineage>
        <taxon>Bacteria</taxon>
        <taxon>Pseudomonadati</taxon>
        <taxon>Bacteroidota</taxon>
        <taxon>Chitinophagia</taxon>
        <taxon>Chitinophagales</taxon>
        <taxon>Chitinophagaceae</taxon>
        <taxon>Flavisolibacter</taxon>
    </lineage>
</organism>
<dbReference type="InterPro" id="IPR003489">
    <property type="entry name" value="RHF/RaiA"/>
</dbReference>
<dbReference type="InterPro" id="IPR036567">
    <property type="entry name" value="RHF-like"/>
</dbReference>
<evidence type="ECO:0008006" key="3">
    <source>
        <dbReference type="Google" id="ProtNLM"/>
    </source>
</evidence>
<dbReference type="OrthoDB" id="9808702at2"/>
<proteinExistence type="predicted"/>
<dbReference type="SUPFAM" id="SSF69754">
    <property type="entry name" value="Ribosome binding protein Y (YfiA homologue)"/>
    <property type="match status" value="1"/>
</dbReference>
<dbReference type="KEGG" id="fla:SY85_04010"/>
<reference evidence="1 2" key="2">
    <citation type="journal article" date="2016" name="Int. J. Syst. Evol. Microbiol.">
        <title>Flavisolibacter tropicus sp. nov., isolated from tropical soil.</title>
        <authorList>
            <person name="Lee J.J."/>
            <person name="Kang M.S."/>
            <person name="Kim G.S."/>
            <person name="Lee C.S."/>
            <person name="Lim S."/>
            <person name="Lee J."/>
            <person name="Roh S.H."/>
            <person name="Kang H."/>
            <person name="Ha J.M."/>
            <person name="Bae S."/>
            <person name="Jung H.Y."/>
            <person name="Kim M.K."/>
        </authorList>
    </citation>
    <scope>NUCLEOTIDE SEQUENCE [LARGE SCALE GENOMIC DNA]</scope>
    <source>
        <strain evidence="1 2">LCS9</strain>
    </source>
</reference>
<dbReference type="Proteomes" id="UP000077177">
    <property type="component" value="Chromosome"/>
</dbReference>
<dbReference type="STRING" id="1492898.SY85_04010"/>
<dbReference type="Gene3D" id="3.30.160.100">
    <property type="entry name" value="Ribosome hibernation promotion factor-like"/>
    <property type="match status" value="1"/>
</dbReference>
<protein>
    <recommendedName>
        <fullName evidence="3">Ribosomal subunit interface protein</fullName>
    </recommendedName>
</protein>
<name>A0A172TS11_9BACT</name>
<dbReference type="Pfam" id="PF02482">
    <property type="entry name" value="Ribosomal_S30AE"/>
    <property type="match status" value="1"/>
</dbReference>
<gene>
    <name evidence="1" type="ORF">SY85_04010</name>
</gene>
<dbReference type="RefSeq" id="WP_066401919.1">
    <property type="nucleotide sequence ID" value="NZ_CP011390.1"/>
</dbReference>
<evidence type="ECO:0000313" key="2">
    <source>
        <dbReference type="Proteomes" id="UP000077177"/>
    </source>
</evidence>
<dbReference type="AlphaFoldDB" id="A0A172TS11"/>
<dbReference type="EMBL" id="CP011390">
    <property type="protein sequence ID" value="ANE49782.1"/>
    <property type="molecule type" value="Genomic_DNA"/>
</dbReference>
<sequence length="104" mass="12063">MDIIIQSLGFKASDHLEGYIREKLGKLNPSEHVIRANVMLFQGPNRSTPNDYCEIRLEVPGNDHFVKEQSTQFEQSVDSAVNKLQQMLRKQKEKQVDHFQGRHN</sequence>
<keyword evidence="2" id="KW-1185">Reference proteome</keyword>